<dbReference type="Proteomes" id="UP000241362">
    <property type="component" value="Unassembled WGS sequence"/>
</dbReference>
<evidence type="ECO:0000313" key="2">
    <source>
        <dbReference type="EMBL" id="PTE12697.1"/>
    </source>
</evidence>
<dbReference type="PANTHER" id="PTHR36302:SF1">
    <property type="entry name" value="COPPER CHAPERONE PCU(A)C"/>
    <property type="match status" value="1"/>
</dbReference>
<gene>
    <name evidence="2" type="ORF">C5F44_17135</name>
</gene>
<dbReference type="Pfam" id="PF04314">
    <property type="entry name" value="PCuAC"/>
    <property type="match status" value="1"/>
</dbReference>
<comment type="caution">
    <text evidence="2">The sequence shown here is derived from an EMBL/GenBank/DDBJ whole genome shotgun (WGS) entry which is preliminary data.</text>
</comment>
<keyword evidence="3" id="KW-1185">Reference proteome</keyword>
<name>A0A2T4J4B1_FUSBL</name>
<evidence type="ECO:0000256" key="1">
    <source>
        <dbReference type="SAM" id="MobiDB-lite"/>
    </source>
</evidence>
<dbReference type="InterPro" id="IPR007410">
    <property type="entry name" value="LpqE-like"/>
</dbReference>
<dbReference type="InterPro" id="IPR058248">
    <property type="entry name" value="Lxx211020-like"/>
</dbReference>
<dbReference type="SUPFAM" id="SSF110087">
    <property type="entry name" value="DR1885-like metal-binding protein"/>
    <property type="match status" value="1"/>
</dbReference>
<evidence type="ECO:0000313" key="3">
    <source>
        <dbReference type="Proteomes" id="UP000241362"/>
    </source>
</evidence>
<dbReference type="EMBL" id="PZKE01000033">
    <property type="protein sequence ID" value="PTE12697.1"/>
    <property type="molecule type" value="Genomic_DNA"/>
</dbReference>
<protein>
    <submittedName>
        <fullName evidence="2">Copper-binding protein</fullName>
    </submittedName>
</protein>
<accession>A0A2T4J4B1</accession>
<dbReference type="AlphaFoldDB" id="A0A2T4J4B1"/>
<dbReference type="PANTHER" id="PTHR36302">
    <property type="entry name" value="BLR7088 PROTEIN"/>
    <property type="match status" value="1"/>
</dbReference>
<proteinExistence type="predicted"/>
<dbReference type="Gene3D" id="2.60.40.1890">
    <property type="entry name" value="PCu(A)C copper chaperone"/>
    <property type="match status" value="1"/>
</dbReference>
<feature type="region of interest" description="Disordered" evidence="1">
    <location>
        <begin position="115"/>
        <end position="135"/>
    </location>
</feature>
<sequence length="135" mass="14184">MDPYARTMGGIGASGAAFFMLHNMGTTDDRLVGASADVAQRVELHTHVMNAEGVMSMVEVKDGFPVPAGGTHELKRGADHVMLMGLTRELKQGDSFPLTLVFESGAEITVDVPVDNDRKPAEGGMDMTHGAPSGG</sequence>
<reference evidence="2 3" key="1">
    <citation type="submission" date="2018-03" db="EMBL/GenBank/DDBJ databases">
        <title>Rhodobacter blasticus.</title>
        <authorList>
            <person name="Meyer T.E."/>
            <person name="Miller S."/>
            <person name="Lodha T."/>
            <person name="Gandham S."/>
            <person name="Chintalapati S."/>
            <person name="Chintalapati V.R."/>
        </authorList>
    </citation>
    <scope>NUCLEOTIDE SEQUENCE [LARGE SCALE GENOMIC DNA]</scope>
    <source>
        <strain evidence="2 3">DSM 2131</strain>
    </source>
</reference>
<organism evidence="2 3">
    <name type="scientific">Fuscovulum blasticum DSM 2131</name>
    <dbReference type="NCBI Taxonomy" id="1188250"/>
    <lineage>
        <taxon>Bacteria</taxon>
        <taxon>Pseudomonadati</taxon>
        <taxon>Pseudomonadota</taxon>
        <taxon>Alphaproteobacteria</taxon>
        <taxon>Rhodobacterales</taxon>
        <taxon>Paracoccaceae</taxon>
        <taxon>Pseudogemmobacter</taxon>
    </lineage>
</organism>
<dbReference type="InterPro" id="IPR036182">
    <property type="entry name" value="PCuAC_sf"/>
</dbReference>